<name>A0A3M7R811_BRAPC</name>
<comment type="caution">
    <text evidence="1">The sequence shown here is derived from an EMBL/GenBank/DDBJ whole genome shotgun (WGS) entry which is preliminary data.</text>
</comment>
<dbReference type="AlphaFoldDB" id="A0A3M7R811"/>
<organism evidence="1 2">
    <name type="scientific">Brachionus plicatilis</name>
    <name type="common">Marine rotifer</name>
    <name type="synonym">Brachionus muelleri</name>
    <dbReference type="NCBI Taxonomy" id="10195"/>
    <lineage>
        <taxon>Eukaryota</taxon>
        <taxon>Metazoa</taxon>
        <taxon>Spiralia</taxon>
        <taxon>Gnathifera</taxon>
        <taxon>Rotifera</taxon>
        <taxon>Eurotatoria</taxon>
        <taxon>Monogononta</taxon>
        <taxon>Pseudotrocha</taxon>
        <taxon>Ploima</taxon>
        <taxon>Brachionidae</taxon>
        <taxon>Brachionus</taxon>
    </lineage>
</organism>
<gene>
    <name evidence="1" type="ORF">BpHYR1_038994</name>
</gene>
<dbReference type="EMBL" id="REGN01004064">
    <property type="protein sequence ID" value="RNA19365.1"/>
    <property type="molecule type" value="Genomic_DNA"/>
</dbReference>
<proteinExistence type="predicted"/>
<evidence type="ECO:0000313" key="2">
    <source>
        <dbReference type="Proteomes" id="UP000276133"/>
    </source>
</evidence>
<protein>
    <submittedName>
        <fullName evidence="1">Uncharacterized protein</fullName>
    </submittedName>
</protein>
<evidence type="ECO:0000313" key="1">
    <source>
        <dbReference type="EMBL" id="RNA19365.1"/>
    </source>
</evidence>
<dbReference type="Proteomes" id="UP000276133">
    <property type="component" value="Unassembled WGS sequence"/>
</dbReference>
<sequence>MLYFCTFQTKLLSHNYLQLKLLITTIGNSINDPIKLQTDKASIKAFIEFLNSLKYIKIQSNTELAKIKNKNI</sequence>
<accession>A0A3M7R811</accession>
<keyword evidence="2" id="KW-1185">Reference proteome</keyword>
<reference evidence="1 2" key="1">
    <citation type="journal article" date="2018" name="Sci. Rep.">
        <title>Genomic signatures of local adaptation to the degree of environmental predictability in rotifers.</title>
        <authorList>
            <person name="Franch-Gras L."/>
            <person name="Hahn C."/>
            <person name="Garcia-Roger E.M."/>
            <person name="Carmona M.J."/>
            <person name="Serra M."/>
            <person name="Gomez A."/>
        </authorList>
    </citation>
    <scope>NUCLEOTIDE SEQUENCE [LARGE SCALE GENOMIC DNA]</scope>
    <source>
        <strain evidence="1">HYR1</strain>
    </source>
</reference>